<reference evidence="1" key="1">
    <citation type="submission" date="2021-02" db="EMBL/GenBank/DDBJ databases">
        <authorList>
            <consortium name="DOE Joint Genome Institute"/>
            <person name="Ahrendt S."/>
            <person name="Looney B.P."/>
            <person name="Miyauchi S."/>
            <person name="Morin E."/>
            <person name="Drula E."/>
            <person name="Courty P.E."/>
            <person name="Chicoki N."/>
            <person name="Fauchery L."/>
            <person name="Kohler A."/>
            <person name="Kuo A."/>
            <person name="Labutti K."/>
            <person name="Pangilinan J."/>
            <person name="Lipzen A."/>
            <person name="Riley R."/>
            <person name="Andreopoulos W."/>
            <person name="He G."/>
            <person name="Johnson J."/>
            <person name="Barry K.W."/>
            <person name="Grigoriev I.V."/>
            <person name="Nagy L."/>
            <person name="Hibbett D."/>
            <person name="Henrissat B."/>
            <person name="Matheny P.B."/>
            <person name="Labbe J."/>
            <person name="Martin F."/>
        </authorList>
    </citation>
    <scope>NUCLEOTIDE SEQUENCE</scope>
    <source>
        <strain evidence="1">EC-137</strain>
    </source>
</reference>
<proteinExistence type="predicted"/>
<reference evidence="1" key="2">
    <citation type="journal article" date="2022" name="New Phytol.">
        <title>Evolutionary transition to the ectomycorrhizal habit in the genomes of a hyperdiverse lineage of mushroom-forming fungi.</title>
        <authorList>
            <person name="Looney B."/>
            <person name="Miyauchi S."/>
            <person name="Morin E."/>
            <person name="Drula E."/>
            <person name="Courty P.E."/>
            <person name="Kohler A."/>
            <person name="Kuo A."/>
            <person name="LaButti K."/>
            <person name="Pangilinan J."/>
            <person name="Lipzen A."/>
            <person name="Riley R."/>
            <person name="Andreopoulos W."/>
            <person name="He G."/>
            <person name="Johnson J."/>
            <person name="Nolan M."/>
            <person name="Tritt A."/>
            <person name="Barry K.W."/>
            <person name="Grigoriev I.V."/>
            <person name="Nagy L.G."/>
            <person name="Hibbett D."/>
            <person name="Henrissat B."/>
            <person name="Matheny P.B."/>
            <person name="Labbe J."/>
            <person name="Martin F.M."/>
        </authorList>
    </citation>
    <scope>NUCLEOTIDE SEQUENCE</scope>
    <source>
        <strain evidence="1">EC-137</strain>
    </source>
</reference>
<accession>A0ACB8QUC8</accession>
<dbReference type="EMBL" id="MU273488">
    <property type="protein sequence ID" value="KAI0035182.1"/>
    <property type="molecule type" value="Genomic_DNA"/>
</dbReference>
<keyword evidence="2" id="KW-1185">Reference proteome</keyword>
<evidence type="ECO:0000313" key="1">
    <source>
        <dbReference type="EMBL" id="KAI0035182.1"/>
    </source>
</evidence>
<gene>
    <name evidence="1" type="ORF">K488DRAFT_43794</name>
</gene>
<comment type="caution">
    <text evidence="1">The sequence shown here is derived from an EMBL/GenBank/DDBJ whole genome shotgun (WGS) entry which is preliminary data.</text>
</comment>
<evidence type="ECO:0000313" key="2">
    <source>
        <dbReference type="Proteomes" id="UP000814128"/>
    </source>
</evidence>
<protein>
    <submittedName>
        <fullName evidence="1">Uncharacterized protein</fullName>
    </submittedName>
</protein>
<name>A0ACB8QUC8_9AGAM</name>
<organism evidence="1 2">
    <name type="scientific">Vararia minispora EC-137</name>
    <dbReference type="NCBI Taxonomy" id="1314806"/>
    <lineage>
        <taxon>Eukaryota</taxon>
        <taxon>Fungi</taxon>
        <taxon>Dikarya</taxon>
        <taxon>Basidiomycota</taxon>
        <taxon>Agaricomycotina</taxon>
        <taxon>Agaricomycetes</taxon>
        <taxon>Russulales</taxon>
        <taxon>Lachnocladiaceae</taxon>
        <taxon>Vararia</taxon>
    </lineage>
</organism>
<sequence length="254" mass="28901">MSPVFEPQQPILHNFSDPDKDAFDLPPVELVRKALLKLAAHGTQLIVWGALLDQHLHVPRIDFTFVICNDELEEASEILTSMHLPLTAPRPLLLLTEGDLYRSGYHHRITNKLDDASIRCIRLVPASLPAFAQDELEPITVDGVPVYVPRTSAVYASITRLMKKYRRSGPERRRLASDLELLVNYNLLGVYRAPTDEDDSEEFDMERQVAEAESTIRGWGEAGEWREGEEWVEDALVRIVRDEMCIDDLPSRSD</sequence>
<dbReference type="Proteomes" id="UP000814128">
    <property type="component" value="Unassembled WGS sequence"/>
</dbReference>